<dbReference type="Proteomes" id="UP001304671">
    <property type="component" value="Unassembled WGS sequence"/>
</dbReference>
<dbReference type="RefSeq" id="WP_323250622.1">
    <property type="nucleotide sequence ID" value="NZ_JAYFUL010000025.1"/>
</dbReference>
<gene>
    <name evidence="1" type="ORF">VB264_15055</name>
</gene>
<sequence length="116" mass="13182">MKTLFILILTFFAFSKASGFGLIEYSTVMHTKHRIRQDTLRNNNQQFDVIQTATLLKKEPEKTDDNNHFTKSLIQWLANGVKTTVEFITSAFINIGKAIIAAIIHIFTSKASYNIS</sequence>
<protein>
    <submittedName>
        <fullName evidence="1">Uncharacterized protein</fullName>
    </submittedName>
</protein>
<evidence type="ECO:0000313" key="1">
    <source>
        <dbReference type="EMBL" id="MEA5259113.1"/>
    </source>
</evidence>
<comment type="caution">
    <text evidence="1">The sequence shown here is derived from an EMBL/GenBank/DDBJ whole genome shotgun (WGS) entry which is preliminary data.</text>
</comment>
<reference evidence="1 2" key="1">
    <citation type="submission" date="2023-12" db="EMBL/GenBank/DDBJ databases">
        <title>Novel species of the genus Arcicella isolated from rivers.</title>
        <authorList>
            <person name="Lu H."/>
        </authorList>
    </citation>
    <scope>NUCLEOTIDE SEQUENCE [LARGE SCALE GENOMIC DNA]</scope>
    <source>
        <strain evidence="1 2">LMG 21963</strain>
    </source>
</reference>
<dbReference type="EMBL" id="JAYFUL010000025">
    <property type="protein sequence ID" value="MEA5259113.1"/>
    <property type="molecule type" value="Genomic_DNA"/>
</dbReference>
<name>A0ABU5QQ24_9BACT</name>
<evidence type="ECO:0000313" key="2">
    <source>
        <dbReference type="Proteomes" id="UP001304671"/>
    </source>
</evidence>
<keyword evidence="2" id="KW-1185">Reference proteome</keyword>
<accession>A0ABU5QQ24</accession>
<organism evidence="1 2">
    <name type="scientific">Arcicella aquatica</name>
    <dbReference type="NCBI Taxonomy" id="217141"/>
    <lineage>
        <taxon>Bacteria</taxon>
        <taxon>Pseudomonadati</taxon>
        <taxon>Bacteroidota</taxon>
        <taxon>Cytophagia</taxon>
        <taxon>Cytophagales</taxon>
        <taxon>Flectobacillaceae</taxon>
        <taxon>Arcicella</taxon>
    </lineage>
</organism>
<proteinExistence type="predicted"/>